<dbReference type="Proteomes" id="UP000054481">
    <property type="component" value="Unassembled WGS sequence"/>
</dbReference>
<gene>
    <name evidence="5" type="ORF">HIM_03343</name>
</gene>
<dbReference type="Pfam" id="PF01031">
    <property type="entry name" value="Dynamin_M"/>
    <property type="match status" value="1"/>
</dbReference>
<dbReference type="PANTHER" id="PTHR11566:SF149">
    <property type="entry name" value="GTPASE, PUTATIVE (AFU_ORTHOLOGUE AFUA_6G11890)-RELATED"/>
    <property type="match status" value="1"/>
</dbReference>
<organism evidence="5 6">
    <name type="scientific">Hirsutella minnesotensis 3608</name>
    <dbReference type="NCBI Taxonomy" id="1043627"/>
    <lineage>
        <taxon>Eukaryota</taxon>
        <taxon>Fungi</taxon>
        <taxon>Dikarya</taxon>
        <taxon>Ascomycota</taxon>
        <taxon>Pezizomycotina</taxon>
        <taxon>Sordariomycetes</taxon>
        <taxon>Hypocreomycetidae</taxon>
        <taxon>Hypocreales</taxon>
        <taxon>Ophiocordycipitaceae</taxon>
        <taxon>Hirsutella</taxon>
    </lineage>
</organism>
<reference evidence="5 6" key="1">
    <citation type="journal article" date="2014" name="Genome Biol. Evol.">
        <title>Comparative genomics and transcriptomics analyses reveal divergent lifestyle features of nematode endoparasitic fungus Hirsutella minnesotensis.</title>
        <authorList>
            <person name="Lai Y."/>
            <person name="Liu K."/>
            <person name="Zhang X."/>
            <person name="Zhang X."/>
            <person name="Li K."/>
            <person name="Wang N."/>
            <person name="Shu C."/>
            <person name="Wu Y."/>
            <person name="Wang C."/>
            <person name="Bushley K.E."/>
            <person name="Xiang M."/>
            <person name="Liu X."/>
        </authorList>
    </citation>
    <scope>NUCLEOTIDE SEQUENCE [LARGE SCALE GENOMIC DNA]</scope>
    <source>
        <strain evidence="5 6">3608</strain>
    </source>
</reference>
<dbReference type="GO" id="GO:0003924">
    <property type="term" value="F:GTPase activity"/>
    <property type="evidence" value="ECO:0007669"/>
    <property type="project" value="InterPro"/>
</dbReference>
<keyword evidence="2" id="KW-0342">GTP-binding</keyword>
<dbReference type="GO" id="GO:0005739">
    <property type="term" value="C:mitochondrion"/>
    <property type="evidence" value="ECO:0007669"/>
    <property type="project" value="TreeGrafter"/>
</dbReference>
<name>A0A0F8A2H7_9HYPO</name>
<dbReference type="GO" id="GO:0000266">
    <property type="term" value="P:mitochondrial fission"/>
    <property type="evidence" value="ECO:0007669"/>
    <property type="project" value="TreeGrafter"/>
</dbReference>
<dbReference type="SUPFAM" id="SSF52540">
    <property type="entry name" value="P-loop containing nucleoside triphosphate hydrolases"/>
    <property type="match status" value="1"/>
</dbReference>
<evidence type="ECO:0000313" key="6">
    <source>
        <dbReference type="Proteomes" id="UP000054481"/>
    </source>
</evidence>
<dbReference type="OrthoDB" id="415706at2759"/>
<dbReference type="InterPro" id="IPR027417">
    <property type="entry name" value="P-loop_NTPase"/>
</dbReference>
<feature type="region of interest" description="Disordered" evidence="3">
    <location>
        <begin position="721"/>
        <end position="740"/>
    </location>
</feature>
<dbReference type="InterPro" id="IPR022812">
    <property type="entry name" value="Dynamin"/>
</dbReference>
<dbReference type="SMART" id="SM00053">
    <property type="entry name" value="DYNc"/>
    <property type="match status" value="1"/>
</dbReference>
<evidence type="ECO:0000259" key="4">
    <source>
        <dbReference type="PROSITE" id="PS51388"/>
    </source>
</evidence>
<dbReference type="Pfam" id="PF00350">
    <property type="entry name" value="Dynamin_N"/>
    <property type="match status" value="1"/>
</dbReference>
<accession>A0A0F8A2H7</accession>
<dbReference type="GO" id="GO:0005874">
    <property type="term" value="C:microtubule"/>
    <property type="evidence" value="ECO:0007669"/>
    <property type="project" value="TreeGrafter"/>
</dbReference>
<keyword evidence="6" id="KW-1185">Reference proteome</keyword>
<dbReference type="EMBL" id="KQ030508">
    <property type="protein sequence ID" value="KJZ77022.1"/>
    <property type="molecule type" value="Genomic_DNA"/>
</dbReference>
<dbReference type="GO" id="GO:0016020">
    <property type="term" value="C:membrane"/>
    <property type="evidence" value="ECO:0007669"/>
    <property type="project" value="TreeGrafter"/>
</dbReference>
<dbReference type="GO" id="GO:0048312">
    <property type="term" value="P:intracellular distribution of mitochondria"/>
    <property type="evidence" value="ECO:0007669"/>
    <property type="project" value="TreeGrafter"/>
</dbReference>
<dbReference type="InterPro" id="IPR020850">
    <property type="entry name" value="GED_dom"/>
</dbReference>
<evidence type="ECO:0000256" key="3">
    <source>
        <dbReference type="SAM" id="MobiDB-lite"/>
    </source>
</evidence>
<dbReference type="InterPro" id="IPR001401">
    <property type="entry name" value="Dynamin_GTPase"/>
</dbReference>
<dbReference type="InterPro" id="IPR000375">
    <property type="entry name" value="Dynamin_stalk"/>
</dbReference>
<dbReference type="GO" id="GO:0016559">
    <property type="term" value="P:peroxisome fission"/>
    <property type="evidence" value="ECO:0007669"/>
    <property type="project" value="TreeGrafter"/>
</dbReference>
<evidence type="ECO:0000256" key="2">
    <source>
        <dbReference type="ARBA" id="ARBA00023134"/>
    </source>
</evidence>
<dbReference type="PROSITE" id="PS51388">
    <property type="entry name" value="GED"/>
    <property type="match status" value="1"/>
</dbReference>
<dbReference type="CDD" id="cd08771">
    <property type="entry name" value="DLP_1"/>
    <property type="match status" value="1"/>
</dbReference>
<dbReference type="GO" id="GO:0005525">
    <property type="term" value="F:GTP binding"/>
    <property type="evidence" value="ECO:0007669"/>
    <property type="project" value="InterPro"/>
</dbReference>
<evidence type="ECO:0000256" key="1">
    <source>
        <dbReference type="ARBA" id="ARBA00022741"/>
    </source>
</evidence>
<dbReference type="Gene3D" id="3.40.50.300">
    <property type="entry name" value="P-loop containing nucleotide triphosphate hydrolases"/>
    <property type="match status" value="1"/>
</dbReference>
<dbReference type="Gene3D" id="1.20.120.1240">
    <property type="entry name" value="Dynamin, middle domain"/>
    <property type="match status" value="1"/>
</dbReference>
<sequence length="757" mass="85387">MTSVNLQSTAHSDLLDIIDKLRAQGISKYVALPEIVVTGDQSAGKSSVLEAISGMSFPTKDNLCTRFATELILRRSSNADMKVSIIPDADRPEHEQDALKLFAPSVDLNNPRLGELVEGAKEAMGLNGPKRVFSNDILRVEMSGPEQPHLTLVDLPGLFQAGNSAQSDEDAELVTQMVTRYMKLTRLARELDPTGVRTLGLVTKPDTLDQGSDSETAYINLAQNKDVKFRLGWHVLKNRDYQMRNTSSAERDEAEVDFFSRGPWNQLERSHLGVAPLKPRLSTLLKDQIMMQMPSVLGEISDGIASCTERLEKLGAPRGSISEQRRYLLHTSQSFSRLLRAAVDGNYSDKFFLAANTDEGYHRRLRAVVQNTLTEFRDQMSQHGHSRYIVEEGDKDRHSLASNEVMRSDYVQEVRTLMRRSRGCELPGTFNPLVVGELFLEQSQPWSAIASMLKKNIMKAVWDTCQAALRHVAAEETVELLLQFVSSDIQGLGRELDTAFEQIMEPYSSLHPITYNHYLTSNVQSAQKTRRRREMKARVRGLRHSESPGWGAQIKIWESELLDLLTEHIENDMELYGSSLAVDFMEAYYKVAMKTFVDSISTLAIECRLLQRLPRVFDSDKIHDMEDGDISRLAVDSEINARERALQTEKLAVLETAMGELMRLDRFRSTVQDGGRDISWKIPQTLGHIAWLGRNRVEDDEYERLANAGLDGGRDISWKIPQTTTEEQSQKHPVENEVNEDVRVDVAPETSNSIFTS</sequence>
<dbReference type="AlphaFoldDB" id="A0A0F8A2H7"/>
<dbReference type="GO" id="GO:0006897">
    <property type="term" value="P:endocytosis"/>
    <property type="evidence" value="ECO:0007669"/>
    <property type="project" value="TreeGrafter"/>
</dbReference>
<dbReference type="PRINTS" id="PR00195">
    <property type="entry name" value="DYNAMIN"/>
</dbReference>
<protein>
    <recommendedName>
        <fullName evidence="4">GED domain-containing protein</fullName>
    </recommendedName>
</protein>
<dbReference type="InterPro" id="IPR045063">
    <property type="entry name" value="Dynamin_N"/>
</dbReference>
<proteinExistence type="predicted"/>
<keyword evidence="1" id="KW-0547">Nucleotide-binding</keyword>
<dbReference type="GO" id="GO:0008017">
    <property type="term" value="F:microtubule binding"/>
    <property type="evidence" value="ECO:0007669"/>
    <property type="project" value="TreeGrafter"/>
</dbReference>
<feature type="compositionally biased region" description="Basic and acidic residues" evidence="3">
    <location>
        <begin position="728"/>
        <end position="740"/>
    </location>
</feature>
<evidence type="ECO:0000313" key="5">
    <source>
        <dbReference type="EMBL" id="KJZ77022.1"/>
    </source>
</evidence>
<dbReference type="PANTHER" id="PTHR11566">
    <property type="entry name" value="DYNAMIN"/>
    <property type="match status" value="1"/>
</dbReference>
<feature type="domain" description="GED" evidence="4">
    <location>
        <begin position="578"/>
        <end position="669"/>
    </location>
</feature>